<dbReference type="Gene3D" id="3.30.70.270">
    <property type="match status" value="1"/>
</dbReference>
<evidence type="ECO:0000313" key="6">
    <source>
        <dbReference type="Proteomes" id="UP000426424"/>
    </source>
</evidence>
<dbReference type="GO" id="GO:0043709">
    <property type="term" value="P:cell adhesion involved in single-species biofilm formation"/>
    <property type="evidence" value="ECO:0007669"/>
    <property type="project" value="TreeGrafter"/>
</dbReference>
<dbReference type="FunFam" id="3.30.70.270:FF:000001">
    <property type="entry name" value="Diguanylate cyclase domain protein"/>
    <property type="match status" value="1"/>
</dbReference>
<dbReference type="RefSeq" id="WP_153975450.1">
    <property type="nucleotide sequence ID" value="NZ_CP039268.1"/>
</dbReference>
<keyword evidence="3" id="KW-0175">Coiled coil</keyword>
<evidence type="ECO:0000313" key="5">
    <source>
        <dbReference type="EMBL" id="QGU33256.1"/>
    </source>
</evidence>
<dbReference type="PROSITE" id="PS50887">
    <property type="entry name" value="GGDEF"/>
    <property type="match status" value="1"/>
</dbReference>
<comment type="cofactor">
    <cofactor evidence="1">
        <name>Mg(2+)</name>
        <dbReference type="ChEBI" id="CHEBI:18420"/>
    </cofactor>
</comment>
<dbReference type="EC" id="2.7.7.65" evidence="2"/>
<dbReference type="KEGG" id="ttp:E6P07_09860"/>
<feature type="coiled-coil region" evidence="3">
    <location>
        <begin position="154"/>
        <end position="188"/>
    </location>
</feature>
<evidence type="ECO:0000256" key="3">
    <source>
        <dbReference type="SAM" id="Coils"/>
    </source>
</evidence>
<protein>
    <recommendedName>
        <fullName evidence="2">diguanylate cyclase</fullName>
        <ecNumber evidence="2">2.7.7.65</ecNumber>
    </recommendedName>
</protein>
<dbReference type="NCBIfam" id="TIGR00254">
    <property type="entry name" value="GGDEF"/>
    <property type="match status" value="1"/>
</dbReference>
<feature type="domain" description="GGDEF" evidence="4">
    <location>
        <begin position="210"/>
        <end position="342"/>
    </location>
</feature>
<gene>
    <name evidence="5" type="ORF">E6P07_09860</name>
</gene>
<dbReference type="GO" id="GO:0005886">
    <property type="term" value="C:plasma membrane"/>
    <property type="evidence" value="ECO:0007669"/>
    <property type="project" value="TreeGrafter"/>
</dbReference>
<accession>A0A6I6ED35</accession>
<dbReference type="AlphaFoldDB" id="A0A6I6ED35"/>
<dbReference type="Pfam" id="PF00990">
    <property type="entry name" value="GGDEF"/>
    <property type="match status" value="1"/>
</dbReference>
<reference evidence="5 6" key="1">
    <citation type="submission" date="2019-12" db="EMBL/GenBank/DDBJ databases">
        <title>The complete genome of the thermophilic, anoxygenic phototrophic gammaproteobacterium Thermochromatium tepidum.</title>
        <authorList>
            <person name="Sattley W.M."/>
            <person name="Swingley W.D."/>
            <person name="Burchell B.M."/>
            <person name="Gurbani S.A."/>
            <person name="Kujawa C.M."/>
            <person name="Nuccio D.A."/>
            <person name="Schladweiler J."/>
            <person name="Shaffer K.N."/>
            <person name="Stokes L.M."/>
            <person name="Touchman J.W."/>
            <person name="Blankenship R.E."/>
            <person name="Madigan M.T."/>
        </authorList>
    </citation>
    <scope>NUCLEOTIDE SEQUENCE [LARGE SCALE GENOMIC DNA]</scope>
    <source>
        <strain evidence="5 6">ATCC 43061</strain>
    </source>
</reference>
<dbReference type="GO" id="GO:1902201">
    <property type="term" value="P:negative regulation of bacterial-type flagellum-dependent cell motility"/>
    <property type="evidence" value="ECO:0007669"/>
    <property type="project" value="TreeGrafter"/>
</dbReference>
<proteinExistence type="predicted"/>
<dbReference type="SUPFAM" id="SSF55073">
    <property type="entry name" value="Nucleotide cyclase"/>
    <property type="match status" value="1"/>
</dbReference>
<dbReference type="InterPro" id="IPR029787">
    <property type="entry name" value="Nucleotide_cyclase"/>
</dbReference>
<dbReference type="PANTHER" id="PTHR45138:SF2">
    <property type="entry name" value="DIGUANYLATE CYCLASE VDCA"/>
    <property type="match status" value="1"/>
</dbReference>
<evidence type="ECO:0000256" key="2">
    <source>
        <dbReference type="ARBA" id="ARBA00012528"/>
    </source>
</evidence>
<dbReference type="EMBL" id="CP039268">
    <property type="protein sequence ID" value="QGU33256.1"/>
    <property type="molecule type" value="Genomic_DNA"/>
</dbReference>
<dbReference type="OrthoDB" id="9812260at2"/>
<name>A0A6I6ED35_THETI</name>
<dbReference type="CDD" id="cd01949">
    <property type="entry name" value="GGDEF"/>
    <property type="match status" value="1"/>
</dbReference>
<dbReference type="PANTHER" id="PTHR45138">
    <property type="entry name" value="REGULATORY COMPONENTS OF SENSORY TRANSDUCTION SYSTEM"/>
    <property type="match status" value="1"/>
</dbReference>
<organism evidence="5 6">
    <name type="scientific">Thermochromatium tepidum ATCC 43061</name>
    <dbReference type="NCBI Taxonomy" id="316276"/>
    <lineage>
        <taxon>Bacteria</taxon>
        <taxon>Pseudomonadati</taxon>
        <taxon>Pseudomonadota</taxon>
        <taxon>Gammaproteobacteria</taxon>
        <taxon>Chromatiales</taxon>
        <taxon>Chromatiaceae</taxon>
        <taxon>Thermochromatium</taxon>
    </lineage>
</organism>
<dbReference type="InterPro" id="IPR050469">
    <property type="entry name" value="Diguanylate_Cyclase"/>
</dbReference>
<evidence type="ECO:0000256" key="1">
    <source>
        <dbReference type="ARBA" id="ARBA00001946"/>
    </source>
</evidence>
<evidence type="ECO:0000259" key="4">
    <source>
        <dbReference type="PROSITE" id="PS50887"/>
    </source>
</evidence>
<dbReference type="Proteomes" id="UP000426424">
    <property type="component" value="Chromosome"/>
</dbReference>
<dbReference type="GO" id="GO:0052621">
    <property type="term" value="F:diguanylate cyclase activity"/>
    <property type="evidence" value="ECO:0007669"/>
    <property type="project" value="UniProtKB-EC"/>
</dbReference>
<keyword evidence="6" id="KW-1185">Reference proteome</keyword>
<sequence>MSVKQMDFRDDLKTASDYLRMAVPQMVCRRIPPTPYNYALWYAHVQNACPELSRSLLVEFPENGPYDPEKSEALFFEYFVKHYLPTSPQARDLIAEIVATLTQAVSRNLRGTQDYGASLREAMTVFEEPAVDPERIRALVDQLLTETRDLESLTQSFQSELQSASAQVERLKRELEESERRARLDALTKIPNRRGFDEALAQSLLGGDDEPTCLILMDLDHFKRLNDTYGHQMGDRVLESVGGVLAKLQSDRVFVARYGGEEFAIIVHDELEAAQALAEQIRRQVAAIQIKRKSTQDTIGVITVSIGLTRFRPGETAESLIERADTGLYRAKEGGRDRVVIA</sequence>
<dbReference type="InterPro" id="IPR000160">
    <property type="entry name" value="GGDEF_dom"/>
</dbReference>
<dbReference type="InterPro" id="IPR043128">
    <property type="entry name" value="Rev_trsase/Diguanyl_cyclase"/>
</dbReference>
<dbReference type="SMART" id="SM00267">
    <property type="entry name" value="GGDEF"/>
    <property type="match status" value="1"/>
</dbReference>